<reference evidence="1 2" key="1">
    <citation type="submission" date="2016-07" db="EMBL/GenBank/DDBJ databases">
        <title>Draft genome of the white-rot fungus Obba rivulosa 3A-2.</title>
        <authorList>
            <consortium name="DOE Joint Genome Institute"/>
            <person name="Miettinen O."/>
            <person name="Riley R."/>
            <person name="Acob R."/>
            <person name="Barry K."/>
            <person name="Cullen D."/>
            <person name="De Vries R."/>
            <person name="Hainaut M."/>
            <person name="Hatakka A."/>
            <person name="Henrissat B."/>
            <person name="Hilden K."/>
            <person name="Kuo R."/>
            <person name="Labutti K."/>
            <person name="Lipzen A."/>
            <person name="Makela M.R."/>
            <person name="Sandor L."/>
            <person name="Spatafora J.W."/>
            <person name="Grigoriev I.V."/>
            <person name="Hibbett D.S."/>
        </authorList>
    </citation>
    <scope>NUCLEOTIDE SEQUENCE [LARGE SCALE GENOMIC DNA]</scope>
    <source>
        <strain evidence="1 2">3A-2</strain>
    </source>
</reference>
<gene>
    <name evidence="1" type="ORF">OBBRIDRAFT_698424</name>
</gene>
<protein>
    <submittedName>
        <fullName evidence="1">Uncharacterized protein</fullName>
    </submittedName>
</protein>
<dbReference type="AlphaFoldDB" id="A0A8E2AT80"/>
<dbReference type="EMBL" id="KV722468">
    <property type="protein sequence ID" value="OCH87920.1"/>
    <property type="molecule type" value="Genomic_DNA"/>
</dbReference>
<name>A0A8E2AT80_9APHY</name>
<keyword evidence="2" id="KW-1185">Reference proteome</keyword>
<proteinExistence type="predicted"/>
<dbReference type="OrthoDB" id="1882547at2759"/>
<feature type="non-terminal residue" evidence="1">
    <location>
        <position position="374"/>
    </location>
</feature>
<accession>A0A8E2AT80</accession>
<organism evidence="1 2">
    <name type="scientific">Obba rivulosa</name>
    <dbReference type="NCBI Taxonomy" id="1052685"/>
    <lineage>
        <taxon>Eukaryota</taxon>
        <taxon>Fungi</taxon>
        <taxon>Dikarya</taxon>
        <taxon>Basidiomycota</taxon>
        <taxon>Agaricomycotina</taxon>
        <taxon>Agaricomycetes</taxon>
        <taxon>Polyporales</taxon>
        <taxon>Gelatoporiaceae</taxon>
        <taxon>Obba</taxon>
    </lineage>
</organism>
<evidence type="ECO:0000313" key="2">
    <source>
        <dbReference type="Proteomes" id="UP000250043"/>
    </source>
</evidence>
<feature type="non-terminal residue" evidence="1">
    <location>
        <position position="1"/>
    </location>
</feature>
<evidence type="ECO:0000313" key="1">
    <source>
        <dbReference type="EMBL" id="OCH87920.1"/>
    </source>
</evidence>
<dbReference type="Proteomes" id="UP000250043">
    <property type="component" value="Unassembled WGS sequence"/>
</dbReference>
<sequence length="374" mass="41675">LAENSSKVGLEHCRDLHGAEERPEECGDYFEYTNVPWDWLVDLSDVKAKQRLLSRWNLTDSWLEDVLGITENDTYILRDVDRNDYGFQDFIPRAKPVSRKYLEYVYIPSLANRPERLLQLGTLFGSSRLHLRNKQNSEIRRRIRQAMTFTNPHLVAAADAIRAALGSAYLGAHIRIGDGLFEEAGVLNVRLIWWKLLLALGFDEQDITTLERTLFAEDLDDADPYLLSPPYIAPDIPSLRVPHPPLPPLPTHPRPPLRCPGPLHTRAHLARLNTPLFLATDAPAPRAHPALARIVQTFPCTFVLADFGPATAGLGALTSAADGVRLAGFLGPFLDAMVAGCAWAVVGTEGSTFSAFVGDVLWRTYHGWEIVQRG</sequence>